<dbReference type="RefSeq" id="WP_098241223.1">
    <property type="nucleotide sequence ID" value="NZ_CP022685.1"/>
</dbReference>
<accession>A0A291Q3Z3</accession>
<feature type="domain" description="Beta-ketoacyl-[acyl-carrier-protein] synthase III N-terminal" evidence="2">
    <location>
        <begin position="120"/>
        <end position="199"/>
    </location>
</feature>
<dbReference type="EC" id="2.3.1.180" evidence="3"/>
<keyword evidence="3" id="KW-0808">Transferase</keyword>
<dbReference type="GO" id="GO:0004315">
    <property type="term" value="F:3-oxoacyl-[acyl-carrier-protein] synthase activity"/>
    <property type="evidence" value="ECO:0007669"/>
    <property type="project" value="InterPro"/>
</dbReference>
<dbReference type="GO" id="GO:0044550">
    <property type="term" value="P:secondary metabolite biosynthetic process"/>
    <property type="evidence" value="ECO:0007669"/>
    <property type="project" value="TreeGrafter"/>
</dbReference>
<dbReference type="KEGG" id="sfk:KY5_1197"/>
<sequence length="342" mass="36397">MDVADIHILSVGTALPGPPVDNATLAGHFGMGDIWEQWIDAFVGTRTRHLAVDLESGQVSHSLADLGESAARQALERAGLDPIDIDVVVLNTATPDQLMPTTANIVADRLGINNIPTYQVQSGCSGAVQAIELGRLLLLAGGHRTALVIGGDLCARFFDPKTDLNALPPGELVNMVLFGDGAGAVVLSTEPTPGATLLRSPVSRFTGLGRAPGQALEWFGATDQDGRPFAVEDYKAIEEHVPEMAAEILDELLDELDWDRADLTHLLPPQLSGKMTRTIMERLGDLPLREISCVADTGNTGNGLPYLQLERAVAEMGPGDRAIGIAIESSKWITSGYALERL</sequence>
<proteinExistence type="predicted"/>
<evidence type="ECO:0000313" key="4">
    <source>
        <dbReference type="Proteomes" id="UP000221011"/>
    </source>
</evidence>
<evidence type="ECO:0000313" key="3">
    <source>
        <dbReference type="EMBL" id="ATL26215.1"/>
    </source>
</evidence>
<dbReference type="Gene3D" id="3.40.47.10">
    <property type="match status" value="2"/>
</dbReference>
<gene>
    <name evidence="3" type="ORF">KY5_1197</name>
</gene>
<dbReference type="Pfam" id="PF08545">
    <property type="entry name" value="ACP_syn_III"/>
    <property type="match status" value="1"/>
</dbReference>
<dbReference type="GO" id="GO:0006633">
    <property type="term" value="P:fatty acid biosynthetic process"/>
    <property type="evidence" value="ECO:0007669"/>
    <property type="project" value="InterPro"/>
</dbReference>
<dbReference type="GO" id="GO:0033818">
    <property type="term" value="F:beta-ketoacyl-acyl-carrier-protein synthase III activity"/>
    <property type="evidence" value="ECO:0007669"/>
    <property type="project" value="UniProtKB-EC"/>
</dbReference>
<dbReference type="AlphaFoldDB" id="A0A291Q3Z3"/>
<dbReference type="EMBL" id="CP022685">
    <property type="protein sequence ID" value="ATL26215.1"/>
    <property type="molecule type" value="Genomic_DNA"/>
</dbReference>
<reference evidence="3 4" key="1">
    <citation type="submission" date="2017-08" db="EMBL/GenBank/DDBJ databases">
        <title>Complete Genome Sequence of Streptomyces formicae KY5, the formicamycin producer.</title>
        <authorList>
            <person name="Holmes N.A."/>
            <person name="Devine R."/>
            <person name="Qin Z."/>
            <person name="Seipke R.F."/>
            <person name="Wilkinson B."/>
            <person name="Hutchings M.I."/>
        </authorList>
    </citation>
    <scope>NUCLEOTIDE SEQUENCE [LARGE SCALE GENOMIC DNA]</scope>
    <source>
        <strain evidence="3 4">KY5</strain>
    </source>
</reference>
<dbReference type="InterPro" id="IPR016039">
    <property type="entry name" value="Thiolase-like"/>
</dbReference>
<keyword evidence="3" id="KW-0012">Acyltransferase</keyword>
<keyword evidence="1" id="KW-0963">Cytoplasm</keyword>
<name>A0A291Q3Z3_9ACTN</name>
<keyword evidence="4" id="KW-1185">Reference proteome</keyword>
<protein>
    <submittedName>
        <fullName evidence="3">3-oxoacyl-[acyl-carrier-protein] synthase, KASIII</fullName>
        <ecNumber evidence="3">2.3.1.180</ecNumber>
    </submittedName>
</protein>
<evidence type="ECO:0000256" key="1">
    <source>
        <dbReference type="ARBA" id="ARBA00022490"/>
    </source>
</evidence>
<organism evidence="3 4">
    <name type="scientific">Streptomyces formicae</name>
    <dbReference type="NCBI Taxonomy" id="1616117"/>
    <lineage>
        <taxon>Bacteria</taxon>
        <taxon>Bacillati</taxon>
        <taxon>Actinomycetota</taxon>
        <taxon>Actinomycetes</taxon>
        <taxon>Kitasatosporales</taxon>
        <taxon>Streptomycetaceae</taxon>
        <taxon>Streptomyces</taxon>
    </lineage>
</organism>
<dbReference type="PANTHER" id="PTHR34069:SF2">
    <property type="entry name" value="BETA-KETOACYL-[ACYL-CARRIER-PROTEIN] SYNTHASE III"/>
    <property type="match status" value="1"/>
</dbReference>
<dbReference type="PANTHER" id="PTHR34069">
    <property type="entry name" value="3-OXOACYL-[ACYL-CARRIER-PROTEIN] SYNTHASE 3"/>
    <property type="match status" value="1"/>
</dbReference>
<evidence type="ECO:0000259" key="2">
    <source>
        <dbReference type="Pfam" id="PF08545"/>
    </source>
</evidence>
<dbReference type="SUPFAM" id="SSF53901">
    <property type="entry name" value="Thiolase-like"/>
    <property type="match status" value="2"/>
</dbReference>
<dbReference type="Proteomes" id="UP000221011">
    <property type="component" value="Chromosome"/>
</dbReference>
<dbReference type="InterPro" id="IPR013751">
    <property type="entry name" value="ACP_syn_III_N"/>
</dbReference>